<dbReference type="eggNOG" id="COG0243">
    <property type="taxonomic scope" value="Bacteria"/>
</dbReference>
<reference evidence="6 7" key="1">
    <citation type="journal article" date="2012" name="J. Bacteriol.">
        <title>Genome sequence of benzo(a)pyrene-degrading bacterium Novosphingobium pentaromativorans US6-1.</title>
        <authorList>
            <person name="Luo Y.R."/>
            <person name="Kang S.G."/>
            <person name="Kim S.J."/>
            <person name="Kim M.R."/>
            <person name="Li N."/>
            <person name="Lee J.H."/>
            <person name="Kwon K.K."/>
        </authorList>
    </citation>
    <scope>NUCLEOTIDE SEQUENCE [LARGE SCALE GENOMIC DNA]</scope>
    <source>
        <strain evidence="6 7">US6-1</strain>
    </source>
</reference>
<feature type="domain" description="4Fe-4S Mo/W bis-MGD-type" evidence="5">
    <location>
        <begin position="1"/>
        <end position="58"/>
    </location>
</feature>
<name>G6EGN8_9SPHN</name>
<comment type="similarity">
    <text evidence="1">Belongs to the prokaryotic molybdopterin-containing oxidoreductase family.</text>
</comment>
<dbReference type="KEGG" id="npn:JI59_21660"/>
<protein>
    <recommendedName>
        <fullName evidence="5">4Fe-4S Mo/W bis-MGD-type domain-containing protein</fullName>
    </recommendedName>
</protein>
<dbReference type="PATRIC" id="fig|1088721.3.peg.3422"/>
<dbReference type="SUPFAM" id="SSF53706">
    <property type="entry name" value="Formate dehydrogenase/DMSO reductase, domains 1-3"/>
    <property type="match status" value="1"/>
</dbReference>
<dbReference type="PANTHER" id="PTHR43742:SF2">
    <property type="entry name" value="ASSIMILATORY NITRATE REDUCTASE CATALYTIC SUBUNIT"/>
    <property type="match status" value="1"/>
</dbReference>
<dbReference type="AlphaFoldDB" id="G6EGN8"/>
<dbReference type="CDD" id="cd02775">
    <property type="entry name" value="MopB_CT"/>
    <property type="match status" value="1"/>
</dbReference>
<dbReference type="InterPro" id="IPR006657">
    <property type="entry name" value="MoPterin_dinucl-bd_dom"/>
</dbReference>
<accession>G6EGN8</accession>
<dbReference type="InterPro" id="IPR006656">
    <property type="entry name" value="Mopterin_OxRdtase"/>
</dbReference>
<dbReference type="Gene3D" id="3.40.50.740">
    <property type="match status" value="1"/>
</dbReference>
<evidence type="ECO:0000259" key="5">
    <source>
        <dbReference type="PROSITE" id="PS51669"/>
    </source>
</evidence>
<dbReference type="Gene3D" id="3.40.228.10">
    <property type="entry name" value="Dimethylsulfoxide Reductase, domain 2"/>
    <property type="match status" value="1"/>
</dbReference>
<evidence type="ECO:0000313" key="6">
    <source>
        <dbReference type="EMBL" id="EHJ59585.1"/>
    </source>
</evidence>
<evidence type="ECO:0000313" key="7">
    <source>
        <dbReference type="Proteomes" id="UP000004030"/>
    </source>
</evidence>
<dbReference type="SUPFAM" id="SSF50692">
    <property type="entry name" value="ADC-like"/>
    <property type="match status" value="1"/>
</dbReference>
<evidence type="ECO:0000256" key="4">
    <source>
        <dbReference type="ARBA" id="ARBA00023014"/>
    </source>
</evidence>
<evidence type="ECO:0000256" key="3">
    <source>
        <dbReference type="ARBA" id="ARBA00023004"/>
    </source>
</evidence>
<proteinExistence type="inferred from homology"/>
<gene>
    <name evidence="6" type="ORF">NSU_3468</name>
</gene>
<dbReference type="Pfam" id="PF00384">
    <property type="entry name" value="Molybdopterin"/>
    <property type="match status" value="1"/>
</dbReference>
<dbReference type="PROSITE" id="PS51669">
    <property type="entry name" value="4FE4S_MOW_BIS_MGD"/>
    <property type="match status" value="1"/>
</dbReference>
<dbReference type="InterPro" id="IPR009010">
    <property type="entry name" value="Asp_de-COase-like_dom_sf"/>
</dbReference>
<keyword evidence="3" id="KW-0408">Iron</keyword>
<keyword evidence="7" id="KW-1185">Reference proteome</keyword>
<dbReference type="OrthoDB" id="9759518at2"/>
<dbReference type="Gene3D" id="2.40.40.20">
    <property type="match status" value="1"/>
</dbReference>
<keyword evidence="4" id="KW-0411">Iron-sulfur</keyword>
<dbReference type="GO" id="GO:0016491">
    <property type="term" value="F:oxidoreductase activity"/>
    <property type="evidence" value="ECO:0007669"/>
    <property type="project" value="InterPro"/>
</dbReference>
<organism evidence="6 7">
    <name type="scientific">Novosphingobium pentaromativorans US6-1</name>
    <dbReference type="NCBI Taxonomy" id="1088721"/>
    <lineage>
        <taxon>Bacteria</taxon>
        <taxon>Pseudomonadati</taxon>
        <taxon>Pseudomonadota</taxon>
        <taxon>Alphaproteobacteria</taxon>
        <taxon>Sphingomonadales</taxon>
        <taxon>Sphingomonadaceae</taxon>
        <taxon>Novosphingobium</taxon>
    </lineage>
</organism>
<dbReference type="PANTHER" id="PTHR43742">
    <property type="entry name" value="TRIMETHYLAMINE-N-OXIDE REDUCTASE"/>
    <property type="match status" value="1"/>
</dbReference>
<evidence type="ECO:0000256" key="2">
    <source>
        <dbReference type="ARBA" id="ARBA00022723"/>
    </source>
</evidence>
<evidence type="ECO:0000256" key="1">
    <source>
        <dbReference type="ARBA" id="ARBA00010312"/>
    </source>
</evidence>
<dbReference type="Pfam" id="PF04879">
    <property type="entry name" value="Molybdop_Fe4S4"/>
    <property type="match status" value="1"/>
</dbReference>
<dbReference type="Gene3D" id="2.20.25.90">
    <property type="entry name" value="ADC-like domains"/>
    <property type="match status" value="1"/>
</dbReference>
<dbReference type="Proteomes" id="UP000004030">
    <property type="component" value="Unassembled WGS sequence"/>
</dbReference>
<dbReference type="InterPro" id="IPR050612">
    <property type="entry name" value="Prok_Mopterin_Oxidored"/>
</dbReference>
<dbReference type="InterPro" id="IPR006963">
    <property type="entry name" value="Mopterin_OxRdtase_4Fe-4S_dom"/>
</dbReference>
<keyword evidence="2" id="KW-0479">Metal-binding</keyword>
<dbReference type="RefSeq" id="WP_007014376.1">
    <property type="nucleotide sequence ID" value="NZ_AGFM01000055.1"/>
</dbReference>
<dbReference type="GO" id="GO:0046872">
    <property type="term" value="F:metal ion binding"/>
    <property type="evidence" value="ECO:0007669"/>
    <property type="project" value="UniProtKB-KW"/>
</dbReference>
<dbReference type="GO" id="GO:0043546">
    <property type="term" value="F:molybdopterin cofactor binding"/>
    <property type="evidence" value="ECO:0007669"/>
    <property type="project" value="InterPro"/>
</dbReference>
<dbReference type="EMBL" id="AGFM01000055">
    <property type="protein sequence ID" value="EHJ59585.1"/>
    <property type="molecule type" value="Genomic_DNA"/>
</dbReference>
<dbReference type="Pfam" id="PF01568">
    <property type="entry name" value="Molydop_binding"/>
    <property type="match status" value="1"/>
</dbReference>
<dbReference type="SMART" id="SM00926">
    <property type="entry name" value="Molybdop_Fe4S4"/>
    <property type="match status" value="1"/>
</dbReference>
<comment type="caution">
    <text evidence="6">The sequence shown here is derived from an EMBL/GenBank/DDBJ whole genome shotgun (WGS) entry which is preliminary data.</text>
</comment>
<sequence length="714" mass="78527">MREEISFCRICCVSCAMKMQIDDNDRIVSIRGDKTNPMSRGYACYKGLQAEDLHHGPGRILRPLKRLDDGSFKEIPYEQAFDEIAAKMQSIIDRDGPDAIATFKGVGSFSCSTAYPMPQAFTRAIESSAYFTTATVDQSAKFITHGRMGGWAAGKPNLDQSDVAILFGTNPLVSHALMGFLSADPTKILKEARNRGLKLIVVDPRRSETAQFAALHLQPLPGEDASIAAGLIRIILENGWEDSDFCNRHVAPGGLARLRQAVEPYTPEMVAKRAGIEAELLLEAATLFAKESKRGAAWTATGVTMSPRSNLADHMVSLLNVICGRFRREGDKVTNIVPWHPPFDFRAEVIPPDRHWEKAPPGRIRGAGNLLGERMACNFADEILTPGKGQIKAVLNGSCNLASSLPDQRKVVSALRSLELLVSVDPFMSTTARLSHYILPVKLEFERFDLPLAHVGVSFYPVAFGAYARPVIAPPAGSDVVDDWYIYWSLAKRLGKQISFEGTPLDMQTPPTSEMLIELLAKDGQVPLAEIKKYPGGHIFDIHGTVGAARPEACARFDVMPDEVFAELTEVAVESTLTCENPKEGQPFTHRLAVRRDRNVVNSQTALPYQRRRRSYNPAWLNPQDIVELGLEEGDRIWMTSDHGRIPAAVSGDPSVRPGVVQMSHGWGQLPDDPGDFENSGANTNLLISSERDMEPINSMARLSAIPVAICRMD</sequence>
<dbReference type="GO" id="GO:0051536">
    <property type="term" value="F:iron-sulfur cluster binding"/>
    <property type="evidence" value="ECO:0007669"/>
    <property type="project" value="UniProtKB-KW"/>
</dbReference>